<gene>
    <name evidence="8" type="ORF">B808_419</name>
</gene>
<proteinExistence type="predicted"/>
<feature type="transmembrane region" description="Helical" evidence="6">
    <location>
        <begin position="171"/>
        <end position="187"/>
    </location>
</feature>
<evidence type="ECO:0000313" key="9">
    <source>
        <dbReference type="Proteomes" id="UP000019474"/>
    </source>
</evidence>
<dbReference type="PROSITE" id="PS50850">
    <property type="entry name" value="MFS"/>
    <property type="match status" value="1"/>
</dbReference>
<organism evidence="8 9">
    <name type="scientific">Fructilactobacillus florum 8D</name>
    <dbReference type="NCBI Taxonomy" id="1221538"/>
    <lineage>
        <taxon>Bacteria</taxon>
        <taxon>Bacillati</taxon>
        <taxon>Bacillota</taxon>
        <taxon>Bacilli</taxon>
        <taxon>Lactobacillales</taxon>
        <taxon>Lactobacillaceae</taxon>
        <taxon>Fructilactobacillus</taxon>
    </lineage>
</organism>
<feature type="transmembrane region" description="Helical" evidence="6">
    <location>
        <begin position="142"/>
        <end position="165"/>
    </location>
</feature>
<dbReference type="PATRIC" id="fig|1221538.3.peg.424"/>
<dbReference type="SUPFAM" id="SSF103473">
    <property type="entry name" value="MFS general substrate transporter"/>
    <property type="match status" value="1"/>
</dbReference>
<feature type="transmembrane region" description="Helical" evidence="6">
    <location>
        <begin position="53"/>
        <end position="75"/>
    </location>
</feature>
<evidence type="ECO:0000259" key="7">
    <source>
        <dbReference type="PROSITE" id="PS50850"/>
    </source>
</evidence>
<evidence type="ECO:0000256" key="2">
    <source>
        <dbReference type="ARBA" id="ARBA00022448"/>
    </source>
</evidence>
<feature type="transmembrane region" description="Helical" evidence="6">
    <location>
        <begin position="379"/>
        <end position="402"/>
    </location>
</feature>
<feature type="transmembrane region" description="Helical" evidence="6">
    <location>
        <begin position="296"/>
        <end position="326"/>
    </location>
</feature>
<evidence type="ECO:0000256" key="3">
    <source>
        <dbReference type="ARBA" id="ARBA00022692"/>
    </source>
</evidence>
<keyword evidence="9" id="KW-1185">Reference proteome</keyword>
<feature type="transmembrane region" description="Helical" evidence="6">
    <location>
        <begin position="108"/>
        <end position="130"/>
    </location>
</feature>
<feature type="domain" description="Major facilitator superfamily (MFS) profile" evidence="7">
    <location>
        <begin position="18"/>
        <end position="404"/>
    </location>
</feature>
<feature type="transmembrane region" description="Helical" evidence="6">
    <location>
        <begin position="263"/>
        <end position="284"/>
    </location>
</feature>
<evidence type="ECO:0000256" key="4">
    <source>
        <dbReference type="ARBA" id="ARBA00022989"/>
    </source>
</evidence>
<keyword evidence="4 6" id="KW-1133">Transmembrane helix</keyword>
<name>W9EHD6_9LACO</name>
<dbReference type="Pfam" id="PF07690">
    <property type="entry name" value="MFS_1"/>
    <property type="match status" value="1"/>
</dbReference>
<dbReference type="InterPro" id="IPR020846">
    <property type="entry name" value="MFS_dom"/>
</dbReference>
<keyword evidence="5 6" id="KW-0472">Membrane</keyword>
<dbReference type="OrthoDB" id="9787026at2"/>
<dbReference type="EMBL" id="ALXG01000016">
    <property type="protein sequence ID" value="ETO40681.1"/>
    <property type="molecule type" value="Genomic_DNA"/>
</dbReference>
<comment type="subcellular location">
    <subcellularLocation>
        <location evidence="1">Cell membrane</location>
        <topology evidence="1">Multi-pass membrane protein</topology>
    </subcellularLocation>
</comment>
<dbReference type="Proteomes" id="UP000019474">
    <property type="component" value="Unassembled WGS sequence"/>
</dbReference>
<reference evidence="8 9" key="1">
    <citation type="submission" date="2012-08" db="EMBL/GenBank/DDBJ databases">
        <title>Genome sequencing of Lactobacillus florum 8D.</title>
        <authorList>
            <person name="Kim E.B."/>
            <person name="Marco M.L."/>
        </authorList>
    </citation>
    <scope>NUCLEOTIDE SEQUENCE [LARGE SCALE GENOMIC DNA]</scope>
    <source>
        <strain evidence="8 9">8D</strain>
    </source>
</reference>
<evidence type="ECO:0000256" key="6">
    <source>
        <dbReference type="SAM" id="Phobius"/>
    </source>
</evidence>
<dbReference type="RefSeq" id="WP_035421620.1">
    <property type="nucleotide sequence ID" value="NZ_ALXG01000016.1"/>
</dbReference>
<evidence type="ECO:0000313" key="8">
    <source>
        <dbReference type="EMBL" id="ETO40681.1"/>
    </source>
</evidence>
<comment type="caution">
    <text evidence="8">The sequence shown here is derived from an EMBL/GenBank/DDBJ whole genome shotgun (WGS) entry which is preliminary data.</text>
</comment>
<dbReference type="PANTHER" id="PTHR23508:SF10">
    <property type="entry name" value="CARBOXYLIC ACID TRANSPORTER PROTEIN HOMOLOG"/>
    <property type="match status" value="1"/>
</dbReference>
<dbReference type="InterPro" id="IPR011701">
    <property type="entry name" value="MFS"/>
</dbReference>
<dbReference type="PANTHER" id="PTHR23508">
    <property type="entry name" value="CARBOXYLIC ACID TRANSPORTER PROTEIN HOMOLOG"/>
    <property type="match status" value="1"/>
</dbReference>
<dbReference type="GO" id="GO:0046943">
    <property type="term" value="F:carboxylic acid transmembrane transporter activity"/>
    <property type="evidence" value="ECO:0007669"/>
    <property type="project" value="TreeGrafter"/>
</dbReference>
<dbReference type="AlphaFoldDB" id="W9EHD6"/>
<keyword evidence="2" id="KW-0813">Transport</keyword>
<accession>W9EHD6</accession>
<evidence type="ECO:0000256" key="1">
    <source>
        <dbReference type="ARBA" id="ARBA00004651"/>
    </source>
</evidence>
<dbReference type="InterPro" id="IPR036259">
    <property type="entry name" value="MFS_trans_sf"/>
</dbReference>
<protein>
    <submittedName>
        <fullName evidence="8">Benzoate MFS transporter BenK</fullName>
    </submittedName>
</protein>
<dbReference type="GO" id="GO:0005886">
    <property type="term" value="C:plasma membrane"/>
    <property type="evidence" value="ECO:0007669"/>
    <property type="project" value="UniProtKB-SubCell"/>
</dbReference>
<sequence>MKNHSSQHFPMTKRQKLVLFSASSGFGLENMDVLFLSFTLSSLIAEFHLTTGAAGLIGTITNWGMLLGGILFGWLGDRFGRVRIFSVTILFFAIPTVLMSVTTNLTQIYFLRLLAGIGAGGEYGLGITLVAETFPQKMLGRLSSLTALGGQVGAALAAICAALIIPAWGWRALYLMALLPLLLIFLVRNKLTESPSFINEKPASRNNLWHRLRQDLFGTRTLRRNTFGLMTMVTVQIAGYFGLMNWLPTIVQQQSHLQVAGSSLWMIATIIGMSIGMLTFGTLLDHYGPRRTFGIFLIAAAGLVYTITLAHSIVVLIILGAVIGFFANGMYGGYGAIVSQLYPTAVRASANNIIMGTGRAVGGLSSVVIGILMEHFNLLVVMLFLSTLYLISFIVMITLPGFKTYNH</sequence>
<keyword evidence="3 6" id="KW-0812">Transmembrane</keyword>
<feature type="transmembrane region" description="Helical" evidence="6">
    <location>
        <begin position="353"/>
        <end position="372"/>
    </location>
</feature>
<dbReference type="Gene3D" id="1.20.1250.20">
    <property type="entry name" value="MFS general substrate transporter like domains"/>
    <property type="match status" value="1"/>
</dbReference>
<feature type="transmembrane region" description="Helical" evidence="6">
    <location>
        <begin position="226"/>
        <end position="243"/>
    </location>
</feature>
<evidence type="ECO:0000256" key="5">
    <source>
        <dbReference type="ARBA" id="ARBA00023136"/>
    </source>
</evidence>
<feature type="transmembrane region" description="Helical" evidence="6">
    <location>
        <begin position="82"/>
        <end position="102"/>
    </location>
</feature>